<keyword evidence="3" id="KW-1133">Transmembrane helix</keyword>
<reference evidence="7" key="1">
    <citation type="submission" date="2020-11" db="EMBL/GenBank/DDBJ databases">
        <authorList>
            <person name="Tran Van P."/>
        </authorList>
    </citation>
    <scope>NUCLEOTIDE SEQUENCE</scope>
</reference>
<evidence type="ECO:0000256" key="1">
    <source>
        <dbReference type="ARBA" id="ARBA00004653"/>
    </source>
</evidence>
<keyword evidence="4" id="KW-0333">Golgi apparatus</keyword>
<dbReference type="GO" id="GO:0042147">
    <property type="term" value="P:retrograde transport, endosome to Golgi"/>
    <property type="evidence" value="ECO:0007669"/>
    <property type="project" value="InterPro"/>
</dbReference>
<protein>
    <submittedName>
        <fullName evidence="7">Uncharacterized protein</fullName>
    </submittedName>
</protein>
<keyword evidence="5" id="KW-0472">Membrane</keyword>
<accession>A0A7R8ZPK1</accession>
<dbReference type="GO" id="GO:0000139">
    <property type="term" value="C:Golgi membrane"/>
    <property type="evidence" value="ECO:0007669"/>
    <property type="project" value="UniProtKB-SubCell"/>
</dbReference>
<comment type="subcellular location">
    <subcellularLocation>
        <location evidence="1">Golgi apparatus membrane</location>
        <topology evidence="1">Multi-pass membrane protein</topology>
    </subcellularLocation>
</comment>
<proteinExistence type="inferred from homology"/>
<evidence type="ECO:0000256" key="5">
    <source>
        <dbReference type="ARBA" id="ARBA00023136"/>
    </source>
</evidence>
<dbReference type="AlphaFoldDB" id="A0A7R8ZPK1"/>
<evidence type="ECO:0000256" key="6">
    <source>
        <dbReference type="ARBA" id="ARBA00025799"/>
    </source>
</evidence>
<dbReference type="InterPro" id="IPR007305">
    <property type="entry name" value="Vesicle_transpt_Got1/SFT2"/>
</dbReference>
<dbReference type="OrthoDB" id="204784at2759"/>
<dbReference type="GO" id="GO:0005829">
    <property type="term" value="C:cytosol"/>
    <property type="evidence" value="ECO:0007669"/>
    <property type="project" value="GOC"/>
</dbReference>
<keyword evidence="2" id="KW-0812">Transmembrane</keyword>
<gene>
    <name evidence="7" type="ORF">CTOB1V02_LOCUS5462</name>
</gene>
<dbReference type="InterPro" id="IPR045176">
    <property type="entry name" value="Got1"/>
</dbReference>
<dbReference type="GO" id="GO:0005783">
    <property type="term" value="C:endoplasmic reticulum"/>
    <property type="evidence" value="ECO:0007669"/>
    <property type="project" value="TreeGrafter"/>
</dbReference>
<evidence type="ECO:0000256" key="2">
    <source>
        <dbReference type="ARBA" id="ARBA00022692"/>
    </source>
</evidence>
<name>A0A7R8ZPK1_9CRUS</name>
<sequence>MFQITDTQKIGVGLSGFGITFLILGMILLFDRGLLAIGNILFVSGLGFVIGLERSLRFFFQWEKLKASAFFFGGILVVLIGWPLVGMALELYGAFVLFYGVFPVVINFLRRLPVIGTILNLPGINRVGANVDDRDFA</sequence>
<dbReference type="PANTHER" id="PTHR21493">
    <property type="entry name" value="CGI-141-RELATED/LIPASE CONTAINING PROTEIN"/>
    <property type="match status" value="1"/>
</dbReference>
<evidence type="ECO:0000256" key="4">
    <source>
        <dbReference type="ARBA" id="ARBA00023034"/>
    </source>
</evidence>
<dbReference type="GO" id="GO:0006888">
    <property type="term" value="P:endoplasmic reticulum to Golgi vesicle-mediated transport"/>
    <property type="evidence" value="ECO:0007669"/>
    <property type="project" value="InterPro"/>
</dbReference>
<evidence type="ECO:0000256" key="3">
    <source>
        <dbReference type="ARBA" id="ARBA00022989"/>
    </source>
</evidence>
<evidence type="ECO:0000313" key="7">
    <source>
        <dbReference type="EMBL" id="CAD7227558.1"/>
    </source>
</evidence>
<dbReference type="EMBL" id="OB661182">
    <property type="protein sequence ID" value="CAD7227558.1"/>
    <property type="molecule type" value="Genomic_DNA"/>
</dbReference>
<organism evidence="7">
    <name type="scientific">Cyprideis torosa</name>
    <dbReference type="NCBI Taxonomy" id="163714"/>
    <lineage>
        <taxon>Eukaryota</taxon>
        <taxon>Metazoa</taxon>
        <taxon>Ecdysozoa</taxon>
        <taxon>Arthropoda</taxon>
        <taxon>Crustacea</taxon>
        <taxon>Oligostraca</taxon>
        <taxon>Ostracoda</taxon>
        <taxon>Podocopa</taxon>
        <taxon>Podocopida</taxon>
        <taxon>Cytherocopina</taxon>
        <taxon>Cytheroidea</taxon>
        <taxon>Cytherideidae</taxon>
        <taxon>Cyprideis</taxon>
    </lineage>
</organism>
<comment type="similarity">
    <text evidence="6">Belongs to the GOT1 family.</text>
</comment>
<dbReference type="Pfam" id="PF04178">
    <property type="entry name" value="Got1"/>
    <property type="match status" value="1"/>
</dbReference>
<dbReference type="PANTHER" id="PTHR21493:SF9">
    <property type="entry name" value="GOLGI TRANSPORT PROTEIN 1-RELATED"/>
    <property type="match status" value="1"/>
</dbReference>